<gene>
    <name evidence="2" type="ORF">ASPZODRAFT_132231</name>
</gene>
<dbReference type="Gene3D" id="3.30.70.100">
    <property type="match status" value="1"/>
</dbReference>
<dbReference type="PROSITE" id="PS51502">
    <property type="entry name" value="S_R_A_B_BARREL"/>
    <property type="match status" value="1"/>
</dbReference>
<dbReference type="VEuPathDB" id="FungiDB:ASPZODRAFT_132231"/>
<dbReference type="OrthoDB" id="1601230at2759"/>
<proteinExistence type="predicted"/>
<evidence type="ECO:0000259" key="1">
    <source>
        <dbReference type="PROSITE" id="PS51502"/>
    </source>
</evidence>
<dbReference type="InterPro" id="IPR011008">
    <property type="entry name" value="Dimeric_a/b-barrel"/>
</dbReference>
<dbReference type="SUPFAM" id="SSF54909">
    <property type="entry name" value="Dimeric alpha+beta barrel"/>
    <property type="match status" value="1"/>
</dbReference>
<organism evidence="2 3">
    <name type="scientific">Penicilliopsis zonata CBS 506.65</name>
    <dbReference type="NCBI Taxonomy" id="1073090"/>
    <lineage>
        <taxon>Eukaryota</taxon>
        <taxon>Fungi</taxon>
        <taxon>Dikarya</taxon>
        <taxon>Ascomycota</taxon>
        <taxon>Pezizomycotina</taxon>
        <taxon>Eurotiomycetes</taxon>
        <taxon>Eurotiomycetidae</taxon>
        <taxon>Eurotiales</taxon>
        <taxon>Aspergillaceae</taxon>
        <taxon>Penicilliopsis</taxon>
    </lineage>
</organism>
<dbReference type="EMBL" id="KV878341">
    <property type="protein sequence ID" value="OJJ47256.1"/>
    <property type="molecule type" value="Genomic_DNA"/>
</dbReference>
<reference evidence="3" key="1">
    <citation type="journal article" date="2017" name="Genome Biol.">
        <title>Comparative genomics reveals high biological diversity and specific adaptations in the industrially and medically important fungal genus Aspergillus.</title>
        <authorList>
            <person name="de Vries R.P."/>
            <person name="Riley R."/>
            <person name="Wiebenga A."/>
            <person name="Aguilar-Osorio G."/>
            <person name="Amillis S."/>
            <person name="Uchima C.A."/>
            <person name="Anderluh G."/>
            <person name="Asadollahi M."/>
            <person name="Askin M."/>
            <person name="Barry K."/>
            <person name="Battaglia E."/>
            <person name="Bayram O."/>
            <person name="Benocci T."/>
            <person name="Braus-Stromeyer S.A."/>
            <person name="Caldana C."/>
            <person name="Canovas D."/>
            <person name="Cerqueira G.C."/>
            <person name="Chen F."/>
            <person name="Chen W."/>
            <person name="Choi C."/>
            <person name="Clum A."/>
            <person name="Dos Santos R.A."/>
            <person name="Damasio A.R."/>
            <person name="Diallinas G."/>
            <person name="Emri T."/>
            <person name="Fekete E."/>
            <person name="Flipphi M."/>
            <person name="Freyberg S."/>
            <person name="Gallo A."/>
            <person name="Gournas C."/>
            <person name="Habgood R."/>
            <person name="Hainaut M."/>
            <person name="Harispe M.L."/>
            <person name="Henrissat B."/>
            <person name="Hilden K.S."/>
            <person name="Hope R."/>
            <person name="Hossain A."/>
            <person name="Karabika E."/>
            <person name="Karaffa L."/>
            <person name="Karanyi Z."/>
            <person name="Krasevec N."/>
            <person name="Kuo A."/>
            <person name="Kusch H."/>
            <person name="LaButti K."/>
            <person name="Lagendijk E.L."/>
            <person name="Lapidus A."/>
            <person name="Levasseur A."/>
            <person name="Lindquist E."/>
            <person name="Lipzen A."/>
            <person name="Logrieco A.F."/>
            <person name="MacCabe A."/>
            <person name="Maekelae M.R."/>
            <person name="Malavazi I."/>
            <person name="Melin P."/>
            <person name="Meyer V."/>
            <person name="Mielnichuk N."/>
            <person name="Miskei M."/>
            <person name="Molnar A.P."/>
            <person name="Mule G."/>
            <person name="Ngan C.Y."/>
            <person name="Orejas M."/>
            <person name="Orosz E."/>
            <person name="Ouedraogo J.P."/>
            <person name="Overkamp K.M."/>
            <person name="Park H.-S."/>
            <person name="Perrone G."/>
            <person name="Piumi F."/>
            <person name="Punt P.J."/>
            <person name="Ram A.F."/>
            <person name="Ramon A."/>
            <person name="Rauscher S."/>
            <person name="Record E."/>
            <person name="Riano-Pachon D.M."/>
            <person name="Robert V."/>
            <person name="Roehrig J."/>
            <person name="Ruller R."/>
            <person name="Salamov A."/>
            <person name="Salih N.S."/>
            <person name="Samson R.A."/>
            <person name="Sandor E."/>
            <person name="Sanguinetti M."/>
            <person name="Schuetze T."/>
            <person name="Sepcic K."/>
            <person name="Shelest E."/>
            <person name="Sherlock G."/>
            <person name="Sophianopoulou V."/>
            <person name="Squina F.M."/>
            <person name="Sun H."/>
            <person name="Susca A."/>
            <person name="Todd R.B."/>
            <person name="Tsang A."/>
            <person name="Unkles S.E."/>
            <person name="van de Wiele N."/>
            <person name="van Rossen-Uffink D."/>
            <person name="Oliveira J.V."/>
            <person name="Vesth T.C."/>
            <person name="Visser J."/>
            <person name="Yu J.-H."/>
            <person name="Zhou M."/>
            <person name="Andersen M.R."/>
            <person name="Archer D.B."/>
            <person name="Baker S.E."/>
            <person name="Benoit I."/>
            <person name="Brakhage A.A."/>
            <person name="Braus G.H."/>
            <person name="Fischer R."/>
            <person name="Frisvad J.C."/>
            <person name="Goldman G.H."/>
            <person name="Houbraken J."/>
            <person name="Oakley B."/>
            <person name="Pocsi I."/>
            <person name="Scazzocchio C."/>
            <person name="Seiboth B."/>
            <person name="vanKuyk P.A."/>
            <person name="Wortman J."/>
            <person name="Dyer P.S."/>
            <person name="Grigoriev I.V."/>
        </authorList>
    </citation>
    <scope>NUCLEOTIDE SEQUENCE [LARGE SCALE GENOMIC DNA]</scope>
    <source>
        <strain evidence="3">CBS 506.65</strain>
    </source>
</reference>
<dbReference type="RefSeq" id="XP_022581766.1">
    <property type="nucleotide sequence ID" value="XM_022722968.1"/>
</dbReference>
<evidence type="ECO:0000313" key="3">
    <source>
        <dbReference type="Proteomes" id="UP000184188"/>
    </source>
</evidence>
<dbReference type="STRING" id="1073090.A0A1L9SJE9"/>
<evidence type="ECO:0000313" key="2">
    <source>
        <dbReference type="EMBL" id="OJJ47256.1"/>
    </source>
</evidence>
<protein>
    <recommendedName>
        <fullName evidence="1">Stress-response A/B barrel domain-containing protein</fullName>
    </recommendedName>
</protein>
<dbReference type="GeneID" id="34609433"/>
<name>A0A1L9SJE9_9EURO</name>
<sequence length="111" mass="12466">MASSFTHIIAFKYKPEATAEAIQEFEETFLGLETNCRKPDGTQYLTVRGGKQICTHPPAHGMQSVFIVEFANKEDEKYFHDHDQAHAAFIPKAQGISTDAVILDFCPFQQS</sequence>
<dbReference type="Proteomes" id="UP000184188">
    <property type="component" value="Unassembled WGS sequence"/>
</dbReference>
<dbReference type="SMART" id="SM00886">
    <property type="entry name" value="Dabb"/>
    <property type="match status" value="1"/>
</dbReference>
<dbReference type="InterPro" id="IPR013097">
    <property type="entry name" value="Dabb"/>
</dbReference>
<dbReference type="Pfam" id="PF07876">
    <property type="entry name" value="Dabb"/>
    <property type="match status" value="1"/>
</dbReference>
<accession>A0A1L9SJE9</accession>
<feature type="domain" description="Stress-response A/B barrel" evidence="1">
    <location>
        <begin position="5"/>
        <end position="105"/>
    </location>
</feature>
<dbReference type="AlphaFoldDB" id="A0A1L9SJE9"/>
<keyword evidence="3" id="KW-1185">Reference proteome</keyword>